<feature type="compositionally biased region" description="Basic and acidic residues" evidence="1">
    <location>
        <begin position="83"/>
        <end position="96"/>
    </location>
</feature>
<organism evidence="2 3">
    <name type="scientific">Corchorus capsularis</name>
    <name type="common">Jute</name>
    <dbReference type="NCBI Taxonomy" id="210143"/>
    <lineage>
        <taxon>Eukaryota</taxon>
        <taxon>Viridiplantae</taxon>
        <taxon>Streptophyta</taxon>
        <taxon>Embryophyta</taxon>
        <taxon>Tracheophyta</taxon>
        <taxon>Spermatophyta</taxon>
        <taxon>Magnoliopsida</taxon>
        <taxon>eudicotyledons</taxon>
        <taxon>Gunneridae</taxon>
        <taxon>Pentapetalae</taxon>
        <taxon>rosids</taxon>
        <taxon>malvids</taxon>
        <taxon>Malvales</taxon>
        <taxon>Malvaceae</taxon>
        <taxon>Grewioideae</taxon>
        <taxon>Apeibeae</taxon>
        <taxon>Corchorus</taxon>
    </lineage>
</organism>
<dbReference type="PANTHER" id="PTHR36373">
    <property type="entry name" value="EXPRESSED PROTEIN"/>
    <property type="match status" value="1"/>
</dbReference>
<dbReference type="EMBL" id="AWWV01013016">
    <property type="protein sequence ID" value="OMO63121.1"/>
    <property type="molecule type" value="Genomic_DNA"/>
</dbReference>
<dbReference type="Proteomes" id="UP000188268">
    <property type="component" value="Unassembled WGS sequence"/>
</dbReference>
<reference evidence="2 3" key="1">
    <citation type="submission" date="2013-09" db="EMBL/GenBank/DDBJ databases">
        <title>Corchorus capsularis genome sequencing.</title>
        <authorList>
            <person name="Alam M."/>
            <person name="Haque M.S."/>
            <person name="Islam M.S."/>
            <person name="Emdad E.M."/>
            <person name="Islam M.M."/>
            <person name="Ahmed B."/>
            <person name="Halim A."/>
            <person name="Hossen Q.M.M."/>
            <person name="Hossain M.Z."/>
            <person name="Ahmed R."/>
            <person name="Khan M.M."/>
            <person name="Islam R."/>
            <person name="Rashid M.M."/>
            <person name="Khan S.A."/>
            <person name="Rahman M.S."/>
            <person name="Alam M."/>
        </authorList>
    </citation>
    <scope>NUCLEOTIDE SEQUENCE [LARGE SCALE GENOMIC DNA]</scope>
    <source>
        <strain evidence="3">cv. CVL-1</strain>
        <tissue evidence="2">Whole seedling</tissue>
    </source>
</reference>
<evidence type="ECO:0000313" key="2">
    <source>
        <dbReference type="EMBL" id="OMO63121.1"/>
    </source>
</evidence>
<feature type="region of interest" description="Disordered" evidence="1">
    <location>
        <begin position="83"/>
        <end position="165"/>
    </location>
</feature>
<accession>A0A1R3GYN3</accession>
<comment type="caution">
    <text evidence="2">The sequence shown here is derived from an EMBL/GenBank/DDBJ whole genome shotgun (WGS) entry which is preliminary data.</text>
</comment>
<dbReference type="AlphaFoldDB" id="A0A1R3GYN3"/>
<dbReference type="STRING" id="210143.A0A1R3GYN3"/>
<evidence type="ECO:0000313" key="3">
    <source>
        <dbReference type="Proteomes" id="UP000188268"/>
    </source>
</evidence>
<dbReference type="PANTHER" id="PTHR36373:SF2">
    <property type="entry name" value="TPX2 CENTRAL DOMAIN-CONTAINING PROTEIN"/>
    <property type="match status" value="1"/>
</dbReference>
<sequence length="236" mass="26551">MENENIDWESIESIFEEDETYENINAPKWVDLSAPCDTETTDDEAWFCKPGCKHPKCAEDYLKSKHQSKVKLLRSMTISEILPFRDRTQSQREAKAKNGGKGSKSSQQLNEDNENRNPNLSSTPPLAAKSTTQKKLTKKSPVEEKTLLENLGESSSKSTRKQGLKSTFSARNLVAGREILSQITEFCAQVKKMARKGSKKGASDKTLGEVKERVREKERVPLLVIKERKSGGEICK</sequence>
<evidence type="ECO:0000256" key="1">
    <source>
        <dbReference type="SAM" id="MobiDB-lite"/>
    </source>
</evidence>
<proteinExistence type="predicted"/>
<protein>
    <submittedName>
        <fullName evidence="2">Uncharacterized protein</fullName>
    </submittedName>
</protein>
<keyword evidence="3" id="KW-1185">Reference proteome</keyword>
<dbReference type="Gramene" id="OMO63121">
    <property type="protein sequence ID" value="OMO63121"/>
    <property type="gene ID" value="CCACVL1_22474"/>
</dbReference>
<gene>
    <name evidence="2" type="ORF">CCACVL1_22474</name>
</gene>
<name>A0A1R3GYN3_COCAP</name>
<dbReference type="OMA" id="WDNIDST"/>
<dbReference type="OrthoDB" id="1924112at2759"/>